<accession>C5MAW6</accession>
<keyword evidence="1" id="KW-0812">Transmembrane</keyword>
<proteinExistence type="predicted"/>
<dbReference type="GeneID" id="8295930"/>
<feature type="transmembrane region" description="Helical" evidence="1">
    <location>
        <begin position="90"/>
        <end position="110"/>
    </location>
</feature>
<evidence type="ECO:0000313" key="2">
    <source>
        <dbReference type="EMBL" id="EER32783.1"/>
    </source>
</evidence>
<evidence type="ECO:0000313" key="3">
    <source>
        <dbReference type="Proteomes" id="UP000002037"/>
    </source>
</evidence>
<evidence type="ECO:0000256" key="1">
    <source>
        <dbReference type="SAM" id="Phobius"/>
    </source>
</evidence>
<dbReference type="VEuPathDB" id="FungiDB:CTRG_03208"/>
<keyword evidence="1" id="KW-0472">Membrane</keyword>
<dbReference type="RefSeq" id="XP_002548911.1">
    <property type="nucleotide sequence ID" value="XM_002548865.1"/>
</dbReference>
<sequence length="146" mass="16605">MSSEACFRGHFWNTMLPNIQLVCGILKSKPLATCPSSRILFAPLSDRGLFSFRGFKIVSRSILITDRISVSVCPWNHVVIGFVSFLTKLFFWYAPYIILWYANVLFGMLLGELYVMLGWSFMLCSAEISLLFSAQCLFDMPGSMFI</sequence>
<keyword evidence="1" id="KW-1133">Transmembrane helix</keyword>
<organism evidence="2 3">
    <name type="scientific">Candida tropicalis (strain ATCC MYA-3404 / T1)</name>
    <name type="common">Yeast</name>
    <dbReference type="NCBI Taxonomy" id="294747"/>
    <lineage>
        <taxon>Eukaryota</taxon>
        <taxon>Fungi</taxon>
        <taxon>Dikarya</taxon>
        <taxon>Ascomycota</taxon>
        <taxon>Saccharomycotina</taxon>
        <taxon>Pichiomycetes</taxon>
        <taxon>Debaryomycetaceae</taxon>
        <taxon>Candida/Lodderomyces clade</taxon>
        <taxon>Candida</taxon>
    </lineage>
</organism>
<protein>
    <submittedName>
        <fullName evidence="2">Uncharacterized protein</fullName>
    </submittedName>
</protein>
<feature type="transmembrane region" description="Helical" evidence="1">
    <location>
        <begin position="116"/>
        <end position="138"/>
    </location>
</feature>
<dbReference type="Proteomes" id="UP000002037">
    <property type="component" value="Unassembled WGS sequence"/>
</dbReference>
<dbReference type="KEGG" id="ctp:CTRG_03208"/>
<dbReference type="HOGENOM" id="CLU_1777191_0_0_1"/>
<dbReference type="AlphaFoldDB" id="C5MAW6"/>
<dbReference type="EMBL" id="GG692398">
    <property type="protein sequence ID" value="EER32783.1"/>
    <property type="molecule type" value="Genomic_DNA"/>
</dbReference>
<keyword evidence="3" id="KW-1185">Reference proteome</keyword>
<reference evidence="2 3" key="1">
    <citation type="journal article" date="2009" name="Nature">
        <title>Evolution of pathogenicity and sexual reproduction in eight Candida genomes.</title>
        <authorList>
            <person name="Butler G."/>
            <person name="Rasmussen M.D."/>
            <person name="Lin M.F."/>
            <person name="Santos M.A."/>
            <person name="Sakthikumar S."/>
            <person name="Munro C.A."/>
            <person name="Rheinbay E."/>
            <person name="Grabherr M."/>
            <person name="Forche A."/>
            <person name="Reedy J.L."/>
            <person name="Agrafioti I."/>
            <person name="Arnaud M.B."/>
            <person name="Bates S."/>
            <person name="Brown A.J."/>
            <person name="Brunke S."/>
            <person name="Costanzo M.C."/>
            <person name="Fitzpatrick D.A."/>
            <person name="de Groot P.W."/>
            <person name="Harris D."/>
            <person name="Hoyer L.L."/>
            <person name="Hube B."/>
            <person name="Klis F.M."/>
            <person name="Kodira C."/>
            <person name="Lennard N."/>
            <person name="Logue M.E."/>
            <person name="Martin R."/>
            <person name="Neiman A.M."/>
            <person name="Nikolaou E."/>
            <person name="Quail M.A."/>
            <person name="Quinn J."/>
            <person name="Santos M.C."/>
            <person name="Schmitzberger F.F."/>
            <person name="Sherlock G."/>
            <person name="Shah P."/>
            <person name="Silverstein K.A."/>
            <person name="Skrzypek M.S."/>
            <person name="Soll D."/>
            <person name="Staggs R."/>
            <person name="Stansfield I."/>
            <person name="Stumpf M.P."/>
            <person name="Sudbery P.E."/>
            <person name="Srikantha T."/>
            <person name="Zeng Q."/>
            <person name="Berman J."/>
            <person name="Berriman M."/>
            <person name="Heitman J."/>
            <person name="Gow N.A."/>
            <person name="Lorenz M.C."/>
            <person name="Birren B.W."/>
            <person name="Kellis M."/>
            <person name="Cuomo C.A."/>
        </authorList>
    </citation>
    <scope>NUCLEOTIDE SEQUENCE [LARGE SCALE GENOMIC DNA]</scope>
    <source>
        <strain evidence="3">ATCC MYA-3404 / T1</strain>
    </source>
</reference>
<gene>
    <name evidence="2" type="ORF">CTRG_03208</name>
</gene>
<name>C5MAW6_CANTT</name>